<reference evidence="1" key="1">
    <citation type="journal article" date="2007" name="PLoS ONE">
        <title>The first genome sequence of an elite grapevine cultivar (Pinot noir Vitis vinifera L.): coping with a highly heterozygous genome.</title>
        <authorList>
            <person name="Velasco R."/>
            <person name="Zharkikh A."/>
            <person name="Troggio M."/>
            <person name="Cartwright D.A."/>
            <person name="Cestaro A."/>
            <person name="Pruss D."/>
            <person name="Pindo M."/>
            <person name="FitzGerald L.M."/>
            <person name="Vezzulli S."/>
            <person name="Reid J."/>
            <person name="Malacarne G."/>
            <person name="Iliev D."/>
            <person name="Coppola G."/>
            <person name="Wardell B."/>
            <person name="Micheletti D."/>
            <person name="Macalma T."/>
            <person name="Facci M."/>
            <person name="Mitchell J.T."/>
            <person name="Perazzolli M."/>
            <person name="Eldredge G."/>
            <person name="Gatto P."/>
            <person name="Oyzerski R."/>
            <person name="Moretto M."/>
            <person name="Gutin N."/>
            <person name="Stefanini M."/>
            <person name="Chen Y."/>
            <person name="Segala C."/>
            <person name="Davenport C."/>
            <person name="Dematte L."/>
            <person name="Mraz A."/>
            <person name="Battilana J."/>
            <person name="Stormo K."/>
            <person name="Costa F."/>
            <person name="Tao Q."/>
            <person name="Si-Ammour A."/>
            <person name="Harkins T."/>
            <person name="Lackey A."/>
            <person name="Perbost C."/>
            <person name="Taillon B."/>
            <person name="Stella A."/>
            <person name="Solovyev V."/>
            <person name="Fawcett J.A."/>
            <person name="Sterck L."/>
            <person name="Vandepoele K."/>
            <person name="Grando S.M."/>
            <person name="Toppo S."/>
            <person name="Moser C."/>
            <person name="Lanchbury J."/>
            <person name="Bogden R."/>
            <person name="Skolnick M."/>
            <person name="Sgaramella V."/>
            <person name="Bhatnagar S.K."/>
            <person name="Fontana P."/>
            <person name="Gutin A."/>
            <person name="Van de Peer Y."/>
            <person name="Salamini F."/>
            <person name="Viola R."/>
        </authorList>
    </citation>
    <scope>NUCLEOTIDE SEQUENCE</scope>
</reference>
<gene>
    <name evidence="1" type="ORF">VITISV_031855</name>
</gene>
<accession>A5BU16</accession>
<protein>
    <submittedName>
        <fullName evidence="1">Uncharacterized protein</fullName>
    </submittedName>
</protein>
<organism evidence="1">
    <name type="scientific">Vitis vinifera</name>
    <name type="common">Grape</name>
    <dbReference type="NCBI Taxonomy" id="29760"/>
    <lineage>
        <taxon>Eukaryota</taxon>
        <taxon>Viridiplantae</taxon>
        <taxon>Streptophyta</taxon>
        <taxon>Embryophyta</taxon>
        <taxon>Tracheophyta</taxon>
        <taxon>Spermatophyta</taxon>
        <taxon>Magnoliopsida</taxon>
        <taxon>eudicotyledons</taxon>
        <taxon>Gunneridae</taxon>
        <taxon>Pentapetalae</taxon>
        <taxon>rosids</taxon>
        <taxon>Vitales</taxon>
        <taxon>Vitaceae</taxon>
        <taxon>Viteae</taxon>
        <taxon>Vitis</taxon>
    </lineage>
</organism>
<dbReference type="AlphaFoldDB" id="A5BU16"/>
<dbReference type="EMBL" id="AM471080">
    <property type="protein sequence ID" value="CAN66018.1"/>
    <property type="molecule type" value="Genomic_DNA"/>
</dbReference>
<name>A5BU16_VITVI</name>
<proteinExistence type="predicted"/>
<sequence length="217" mass="24388">MSLKHYFNMQQNGSPSSPIDIANTAAREIEIDHIKSSSKSKSKTGAPSASYFLKAGGHSCYINRGMLYRFDRPIIQGLTGSHLDVRDTSMKGFIRFNLQLECDYASWVLAYRCVQCTDVIDVVTEYLEIDSYREWFAERHYTGSYHWDLVRSVGKEINSVSTEGGIARVASSHMTGSLILWAQDETTTEALDVFSEMFGAGIFFRCNCSQFFDGCAT</sequence>
<evidence type="ECO:0000313" key="1">
    <source>
        <dbReference type="EMBL" id="CAN66018.1"/>
    </source>
</evidence>